<dbReference type="EMBL" id="UAWC01000007">
    <property type="protein sequence ID" value="SQB34144.1"/>
    <property type="molecule type" value="Genomic_DNA"/>
</dbReference>
<gene>
    <name evidence="1" type="ORF">NCTC13028_01038</name>
</gene>
<reference evidence="1 2" key="1">
    <citation type="submission" date="2018-06" db="EMBL/GenBank/DDBJ databases">
        <authorList>
            <consortium name="Pathogen Informatics"/>
            <person name="Doyle S."/>
        </authorList>
    </citation>
    <scope>NUCLEOTIDE SEQUENCE [LARGE SCALE GENOMIC DNA]</scope>
    <source>
        <strain evidence="1 2">NCTC13028</strain>
    </source>
</reference>
<name>A0A2X2W0Q9_CLOCO</name>
<evidence type="ECO:0000313" key="1">
    <source>
        <dbReference type="EMBL" id="SQB34144.1"/>
    </source>
</evidence>
<evidence type="ECO:0000313" key="2">
    <source>
        <dbReference type="Proteomes" id="UP000250223"/>
    </source>
</evidence>
<dbReference type="Proteomes" id="UP000250223">
    <property type="component" value="Unassembled WGS sequence"/>
</dbReference>
<dbReference type="InterPro" id="IPR006944">
    <property type="entry name" value="Phage/GTA_portal"/>
</dbReference>
<sequence length="426" mass="48445">MNVFNKLKNIFSPKAEALPEEISLNDRRLLEILGVENSELNYKGKNALKEATVFSCIRILADSIGKLPTKVYKNNNGRQSATEHYLTPILKIRPNPWMSARDFFKALEVQRNIYGNAYAWIEFETAGRSAGHATGIYPLDSSKVEIYIDDIGLLPHKGRLWYVYTDNKGTQYRINPDEMLHFKGLTSDGIIGMTPLNQLKNTIENAGAASEYLNNSFKTGLQTKGIIHYIGDLNPEAQRVFRERFEQMASGLKNANRVSLLPIGYQFQPLSLTMADAQFIENTQLTVKQIAAAFGIKNHQINDLDRATHTNVEYQQREFYVDTLMDILTGYEQELTYKLFTNKELEEGYYIKFNVNAILRADPKTRYEGYRIAIQSGFLTANEVRALEEMEAKEGGDRLLINGNMMPIEMAGEQYKRGGDDIGKEE</sequence>
<dbReference type="RefSeq" id="WP_111921362.1">
    <property type="nucleotide sequence ID" value="NZ_UAWC01000007.1"/>
</dbReference>
<proteinExistence type="predicted"/>
<dbReference type="InterPro" id="IPR006427">
    <property type="entry name" value="Portal_HK97"/>
</dbReference>
<dbReference type="NCBIfam" id="TIGR01537">
    <property type="entry name" value="portal_HK97"/>
    <property type="match status" value="1"/>
</dbReference>
<dbReference type="Pfam" id="PF04860">
    <property type="entry name" value="Phage_portal"/>
    <property type="match status" value="1"/>
</dbReference>
<dbReference type="AlphaFoldDB" id="A0A2X2W0Q9"/>
<accession>A0A2X2W0Q9</accession>
<organism evidence="1 2">
    <name type="scientific">Clostridium cochlearium</name>
    <dbReference type="NCBI Taxonomy" id="1494"/>
    <lineage>
        <taxon>Bacteria</taxon>
        <taxon>Bacillati</taxon>
        <taxon>Bacillota</taxon>
        <taxon>Clostridia</taxon>
        <taxon>Eubacteriales</taxon>
        <taxon>Clostridiaceae</taxon>
        <taxon>Clostridium</taxon>
    </lineage>
</organism>
<protein>
    <submittedName>
        <fullName evidence="1">Phage portal protein, HK97 family</fullName>
    </submittedName>
</protein>